<accession>A0A445MB83</accession>
<feature type="non-terminal residue" evidence="1">
    <location>
        <position position="142"/>
    </location>
</feature>
<evidence type="ECO:0000313" key="1">
    <source>
        <dbReference type="EMBL" id="RZR71479.1"/>
    </source>
</evidence>
<dbReference type="EMBL" id="KV875537">
    <property type="protein sequence ID" value="RZR71479.1"/>
    <property type="molecule type" value="Genomic_DNA"/>
</dbReference>
<sequence>MGSSVNEVVSGVTDPGGVFSHSSFPPLKRGSQSPVRLKRHARLRLFVSRLRLTSCLRFECSGHDRILDGEGWKRKEAADRLHGSDLHLQRVQRLSIQVQRGAGSGGRRRPHEQRLPLQMRVSQVMQLPKVSDRDLDGRTQTR</sequence>
<reference evidence="1" key="1">
    <citation type="journal article" date="2018" name="Data Brief">
        <title>Genome sequence data from 17 accessions of Ensete ventricosum, a staple food crop for millions in Ethiopia.</title>
        <authorList>
            <person name="Yemataw Z."/>
            <person name="Muzemil S."/>
            <person name="Ambachew D."/>
            <person name="Tripathi L."/>
            <person name="Tesfaye K."/>
            <person name="Chala A."/>
            <person name="Farbos A."/>
            <person name="O'Neill P."/>
            <person name="Moore K."/>
            <person name="Grant M."/>
            <person name="Studholme D.J."/>
        </authorList>
    </citation>
    <scope>NUCLEOTIDE SEQUENCE [LARGE SCALE GENOMIC DNA]</scope>
    <source>
        <tissue evidence="1">Leaf</tissue>
    </source>
</reference>
<organism evidence="1">
    <name type="scientific">Ensete ventricosum</name>
    <name type="common">Abyssinian banana</name>
    <name type="synonym">Musa ensete</name>
    <dbReference type="NCBI Taxonomy" id="4639"/>
    <lineage>
        <taxon>Eukaryota</taxon>
        <taxon>Viridiplantae</taxon>
        <taxon>Streptophyta</taxon>
        <taxon>Embryophyta</taxon>
        <taxon>Tracheophyta</taxon>
        <taxon>Spermatophyta</taxon>
        <taxon>Magnoliopsida</taxon>
        <taxon>Liliopsida</taxon>
        <taxon>Zingiberales</taxon>
        <taxon>Musaceae</taxon>
        <taxon>Ensete</taxon>
    </lineage>
</organism>
<gene>
    <name evidence="1" type="ORF">BHM03_00005380</name>
</gene>
<proteinExistence type="predicted"/>
<dbReference type="Proteomes" id="UP000290560">
    <property type="component" value="Unassembled WGS sequence"/>
</dbReference>
<dbReference type="AlphaFoldDB" id="A0A445MB83"/>
<name>A0A445MB83_ENSVE</name>
<protein>
    <submittedName>
        <fullName evidence="1">Uncharacterized protein</fullName>
    </submittedName>
</protein>